<evidence type="ECO:0000313" key="1">
    <source>
        <dbReference type="EMBL" id="SNU36492.1"/>
    </source>
</evidence>
<gene>
    <name evidence="1" type="ORF">KOSB73_280081</name>
</gene>
<evidence type="ECO:0000313" key="2">
    <source>
        <dbReference type="Proteomes" id="UP000220639"/>
    </source>
</evidence>
<accession>A0A285B6F7</accession>
<dbReference type="EMBL" id="FZTC01000021">
    <property type="protein sequence ID" value="SNU36492.1"/>
    <property type="molecule type" value="Genomic_DNA"/>
</dbReference>
<reference evidence="2" key="1">
    <citation type="submission" date="2017-08" db="EMBL/GenBank/DDBJ databases">
        <authorList>
            <person name="Brisse S."/>
        </authorList>
    </citation>
    <scope>NUCLEOTIDE SEQUENCE [LARGE SCALE GENOMIC DNA]</scope>
    <source>
        <strain evidence="2">06D021</strain>
    </source>
</reference>
<sequence>MNEFKIIKIINLLNIFLKITSEYMFSHFSFSTWGKFLSLLKTISIIELNIYELKREDC</sequence>
<organism evidence="1 2">
    <name type="scientific">Klebsiella grimontii</name>
    <dbReference type="NCBI Taxonomy" id="2058152"/>
    <lineage>
        <taxon>Bacteria</taxon>
        <taxon>Pseudomonadati</taxon>
        <taxon>Pseudomonadota</taxon>
        <taxon>Gammaproteobacteria</taxon>
        <taxon>Enterobacterales</taxon>
        <taxon>Enterobacteriaceae</taxon>
        <taxon>Klebsiella/Raoultella group</taxon>
        <taxon>Klebsiella</taxon>
    </lineage>
</organism>
<dbReference type="Proteomes" id="UP000220639">
    <property type="component" value="Unassembled WGS sequence"/>
</dbReference>
<name>A0A285B6F7_9ENTR</name>
<proteinExistence type="predicted"/>
<protein>
    <submittedName>
        <fullName evidence="1">Uncharacterized protein</fullName>
    </submittedName>
</protein>
<dbReference type="AlphaFoldDB" id="A0A285B6F7"/>